<keyword evidence="1" id="KW-0812">Transmembrane</keyword>
<evidence type="ECO:0000256" key="1">
    <source>
        <dbReference type="SAM" id="Phobius"/>
    </source>
</evidence>
<comment type="caution">
    <text evidence="2">The sequence shown here is derived from an EMBL/GenBank/DDBJ whole genome shotgun (WGS) entry which is preliminary data.</text>
</comment>
<feature type="transmembrane region" description="Helical" evidence="1">
    <location>
        <begin position="122"/>
        <end position="140"/>
    </location>
</feature>
<accession>A0A926NCR6</accession>
<keyword evidence="1" id="KW-1133">Transmembrane helix</keyword>
<proteinExistence type="predicted"/>
<dbReference type="Proteomes" id="UP000661691">
    <property type="component" value="Unassembled WGS sequence"/>
</dbReference>
<dbReference type="RefSeq" id="WP_191141407.1">
    <property type="nucleotide sequence ID" value="NZ_JACXAH010000002.1"/>
</dbReference>
<dbReference type="PANTHER" id="PTHR36434:SF1">
    <property type="entry name" value="MEMBRANE PROTEASE YUGP-RELATED"/>
    <property type="match status" value="1"/>
</dbReference>
<dbReference type="EMBL" id="JACXAH010000002">
    <property type="protein sequence ID" value="MBD1371199.1"/>
    <property type="molecule type" value="Genomic_DNA"/>
</dbReference>
<feature type="transmembrane region" description="Helical" evidence="1">
    <location>
        <begin position="6"/>
        <end position="24"/>
    </location>
</feature>
<feature type="transmembrane region" description="Helical" evidence="1">
    <location>
        <begin position="201"/>
        <end position="224"/>
    </location>
</feature>
<organism evidence="2 3">
    <name type="scientific">Polycladospora coralii</name>
    <dbReference type="NCBI Taxonomy" id="2771432"/>
    <lineage>
        <taxon>Bacteria</taxon>
        <taxon>Bacillati</taxon>
        <taxon>Bacillota</taxon>
        <taxon>Bacilli</taxon>
        <taxon>Bacillales</taxon>
        <taxon>Thermoactinomycetaceae</taxon>
        <taxon>Polycladospora</taxon>
    </lineage>
</organism>
<dbReference type="AlphaFoldDB" id="A0A926NCR6"/>
<gene>
    <name evidence="2" type="ORF">IC620_02350</name>
</gene>
<keyword evidence="1" id="KW-0472">Membrane</keyword>
<reference evidence="2" key="1">
    <citation type="submission" date="2020-09" db="EMBL/GenBank/DDBJ databases">
        <title>A novel bacterium of genus Hazenella, isolated from South China Sea.</title>
        <authorList>
            <person name="Huang H."/>
            <person name="Mo K."/>
            <person name="Hu Y."/>
        </authorList>
    </citation>
    <scope>NUCLEOTIDE SEQUENCE</scope>
    <source>
        <strain evidence="2">IB182357</strain>
    </source>
</reference>
<dbReference type="Pfam" id="PF04298">
    <property type="entry name" value="Zn_peptidase_2"/>
    <property type="match status" value="1"/>
</dbReference>
<protein>
    <submittedName>
        <fullName evidence="2">Zinc metallopeptidase</fullName>
    </submittedName>
</protein>
<evidence type="ECO:0000313" key="2">
    <source>
        <dbReference type="EMBL" id="MBD1371199.1"/>
    </source>
</evidence>
<sequence>MANLLFIISMVFGLGITLWAQYKVKRNFNKWSKVQAKSGLTGYQVAREILNQNGLSEVYVEPVRGKLTDHYDPTSKTIRLSESVYDSHSISAIAVAAHECGHAIQHQQGYGALVFRHNMIPILNITSGMAPLFLIAGILFQLSGMLVLGIAFFAVVVLFHVVTLPVEFNASSRAKQIMTKSNMIRGIEEERGVNKVLGAAAFTYVAAALVALMELLRYLFILFLQQNDD</sequence>
<name>A0A926NCR6_9BACL</name>
<feature type="transmembrane region" description="Helical" evidence="1">
    <location>
        <begin position="146"/>
        <end position="168"/>
    </location>
</feature>
<evidence type="ECO:0000313" key="3">
    <source>
        <dbReference type="Proteomes" id="UP000661691"/>
    </source>
</evidence>
<dbReference type="InterPro" id="IPR007395">
    <property type="entry name" value="Zn_peptidase_2"/>
</dbReference>
<keyword evidence="3" id="KW-1185">Reference proteome</keyword>
<dbReference type="PANTHER" id="PTHR36434">
    <property type="entry name" value="MEMBRANE PROTEASE YUGP-RELATED"/>
    <property type="match status" value="1"/>
</dbReference>